<feature type="domain" description="HTH asnC-type" evidence="5">
    <location>
        <begin position="39"/>
        <end position="93"/>
    </location>
</feature>
<dbReference type="RefSeq" id="WP_246456938.1">
    <property type="nucleotide sequence ID" value="NZ_JACHIV010000001.1"/>
</dbReference>
<dbReference type="PANTHER" id="PTHR30154">
    <property type="entry name" value="LEUCINE-RESPONSIVE REGULATORY PROTEIN"/>
    <property type="match status" value="1"/>
</dbReference>
<dbReference type="SMART" id="SM00344">
    <property type="entry name" value="HTH_ASNC"/>
    <property type="match status" value="1"/>
</dbReference>
<dbReference type="PANTHER" id="PTHR30154:SF34">
    <property type="entry name" value="TRANSCRIPTIONAL REGULATOR AZLB"/>
    <property type="match status" value="1"/>
</dbReference>
<feature type="region of interest" description="Disordered" evidence="4">
    <location>
        <begin position="152"/>
        <end position="174"/>
    </location>
</feature>
<evidence type="ECO:0000256" key="4">
    <source>
        <dbReference type="SAM" id="MobiDB-lite"/>
    </source>
</evidence>
<dbReference type="PROSITE" id="PS50956">
    <property type="entry name" value="HTH_ASNC_2"/>
    <property type="match status" value="1"/>
</dbReference>
<dbReference type="Gene3D" id="1.10.10.10">
    <property type="entry name" value="Winged helix-like DNA-binding domain superfamily/Winged helix DNA-binding domain"/>
    <property type="match status" value="1"/>
</dbReference>
<sequence>MDQWTGCPEPETSSRPEVDVADRMLISLLRSNACAETHDLASRIGLSRSQVRVRLRRLERSGVVRGYHARISARAVVEGCVLAFVRFTGDGRPTAGDLSGLAGVQRVHVLSSGWDYMIEAAESCFAACGAPGGGTLLGHEADIALLPVAHGRQGATTGTTGEPSTLLRSTQTIR</sequence>
<dbReference type="AlphaFoldDB" id="A0A840NHJ8"/>
<reference evidence="6 7" key="1">
    <citation type="submission" date="2020-08" db="EMBL/GenBank/DDBJ databases">
        <title>Sequencing the genomes of 1000 actinobacteria strains.</title>
        <authorList>
            <person name="Klenk H.-P."/>
        </authorList>
    </citation>
    <scope>NUCLEOTIDE SEQUENCE [LARGE SCALE GENOMIC DNA]</scope>
    <source>
        <strain evidence="6 7">DSM 45582</strain>
    </source>
</reference>
<evidence type="ECO:0000256" key="1">
    <source>
        <dbReference type="ARBA" id="ARBA00023015"/>
    </source>
</evidence>
<comment type="caution">
    <text evidence="6">The sequence shown here is derived from an EMBL/GenBank/DDBJ whole genome shotgun (WGS) entry which is preliminary data.</text>
</comment>
<dbReference type="InterPro" id="IPR036388">
    <property type="entry name" value="WH-like_DNA-bd_sf"/>
</dbReference>
<dbReference type="PRINTS" id="PR00033">
    <property type="entry name" value="HTHASNC"/>
</dbReference>
<proteinExistence type="predicted"/>
<feature type="compositionally biased region" description="Polar residues" evidence="4">
    <location>
        <begin position="154"/>
        <end position="174"/>
    </location>
</feature>
<accession>A0A840NHJ8</accession>
<dbReference type="EMBL" id="JACHIV010000001">
    <property type="protein sequence ID" value="MBB5070511.1"/>
    <property type="molecule type" value="Genomic_DNA"/>
</dbReference>
<dbReference type="InterPro" id="IPR036390">
    <property type="entry name" value="WH_DNA-bd_sf"/>
</dbReference>
<dbReference type="InterPro" id="IPR019888">
    <property type="entry name" value="Tscrpt_reg_AsnC-like"/>
</dbReference>
<dbReference type="Pfam" id="PF13412">
    <property type="entry name" value="HTH_24"/>
    <property type="match status" value="1"/>
</dbReference>
<dbReference type="SUPFAM" id="SSF46785">
    <property type="entry name" value="Winged helix' DNA-binding domain"/>
    <property type="match status" value="1"/>
</dbReference>
<evidence type="ECO:0000313" key="7">
    <source>
        <dbReference type="Proteomes" id="UP000580474"/>
    </source>
</evidence>
<protein>
    <submittedName>
        <fullName evidence="6">DNA-binding Lrp family transcriptional regulator</fullName>
    </submittedName>
</protein>
<evidence type="ECO:0000256" key="3">
    <source>
        <dbReference type="ARBA" id="ARBA00023163"/>
    </source>
</evidence>
<keyword evidence="1" id="KW-0805">Transcription regulation</keyword>
<keyword evidence="3" id="KW-0804">Transcription</keyword>
<keyword evidence="2 6" id="KW-0238">DNA-binding</keyword>
<dbReference type="InterPro" id="IPR000485">
    <property type="entry name" value="AsnC-type_HTH_dom"/>
</dbReference>
<dbReference type="GO" id="GO:0043565">
    <property type="term" value="F:sequence-specific DNA binding"/>
    <property type="evidence" value="ECO:0007669"/>
    <property type="project" value="InterPro"/>
</dbReference>
<dbReference type="GO" id="GO:0043200">
    <property type="term" value="P:response to amino acid"/>
    <property type="evidence" value="ECO:0007669"/>
    <property type="project" value="TreeGrafter"/>
</dbReference>
<gene>
    <name evidence="6" type="ORF">BJ969_003599</name>
</gene>
<evidence type="ECO:0000256" key="2">
    <source>
        <dbReference type="ARBA" id="ARBA00023125"/>
    </source>
</evidence>
<evidence type="ECO:0000313" key="6">
    <source>
        <dbReference type="EMBL" id="MBB5070511.1"/>
    </source>
</evidence>
<dbReference type="Proteomes" id="UP000580474">
    <property type="component" value="Unassembled WGS sequence"/>
</dbReference>
<keyword evidence="7" id="KW-1185">Reference proteome</keyword>
<dbReference type="GO" id="GO:0005829">
    <property type="term" value="C:cytosol"/>
    <property type="evidence" value="ECO:0007669"/>
    <property type="project" value="TreeGrafter"/>
</dbReference>
<name>A0A840NHJ8_9PSEU</name>
<evidence type="ECO:0000259" key="5">
    <source>
        <dbReference type="PROSITE" id="PS50956"/>
    </source>
</evidence>
<organism evidence="6 7">
    <name type="scientific">Saccharopolyspora gloriosae</name>
    <dbReference type="NCBI Taxonomy" id="455344"/>
    <lineage>
        <taxon>Bacteria</taxon>
        <taxon>Bacillati</taxon>
        <taxon>Actinomycetota</taxon>
        <taxon>Actinomycetes</taxon>
        <taxon>Pseudonocardiales</taxon>
        <taxon>Pseudonocardiaceae</taxon>
        <taxon>Saccharopolyspora</taxon>
    </lineage>
</organism>